<dbReference type="EMBL" id="DOEK01000045">
    <property type="protein sequence ID" value="HBP31783.1"/>
    <property type="molecule type" value="Genomic_DNA"/>
</dbReference>
<dbReference type="Proteomes" id="UP000264036">
    <property type="component" value="Unassembled WGS sequence"/>
</dbReference>
<dbReference type="PANTHER" id="PTHR10434">
    <property type="entry name" value="1-ACYL-SN-GLYCEROL-3-PHOSPHATE ACYLTRANSFERASE"/>
    <property type="match status" value="1"/>
</dbReference>
<keyword evidence="4" id="KW-0812">Transmembrane</keyword>
<evidence type="ECO:0000256" key="4">
    <source>
        <dbReference type="SAM" id="Phobius"/>
    </source>
</evidence>
<dbReference type="PANTHER" id="PTHR10434:SF40">
    <property type="entry name" value="1-ACYL-SN-GLYCEROL-3-PHOSPHATE ACYLTRANSFERASE"/>
    <property type="match status" value="1"/>
</dbReference>
<accession>A0A356LL78</accession>
<keyword evidence="3 6" id="KW-0012">Acyltransferase</keyword>
<evidence type="ECO:0000256" key="3">
    <source>
        <dbReference type="ARBA" id="ARBA00023315"/>
    </source>
</evidence>
<proteinExistence type="predicted"/>
<evidence type="ECO:0000313" key="6">
    <source>
        <dbReference type="EMBL" id="HBP31783.1"/>
    </source>
</evidence>
<sequence length="244" mass="27784">MLFLRSILFVLFQAVTVVPYAIGCMLVLPLPFIWRYRYTAGWPRMVIWAAKIFVGIRYEIKGLHHVPDAPVIYLSKHQSTYETMFFAWFLRRPACFVYKKELNYIPFFGWGLASLRNIAINRQKGKNAMQQVMEIGTQRLAEGRSPVLFPEGTRIPPGQAGAYKLGGTRLAVHANTPIIPVAHNAGECWPKKPFTKKPGVVTISFGPPIEPAGRTPDEVMKEVRDWIEGEMRVLNPERYHDVAV</sequence>
<reference evidence="6 7" key="1">
    <citation type="journal article" date="2018" name="Nat. Biotechnol.">
        <title>A standardized bacterial taxonomy based on genome phylogeny substantially revises the tree of life.</title>
        <authorList>
            <person name="Parks D.H."/>
            <person name="Chuvochina M."/>
            <person name="Waite D.W."/>
            <person name="Rinke C."/>
            <person name="Skarshewski A."/>
            <person name="Chaumeil P.A."/>
            <person name="Hugenholtz P."/>
        </authorList>
    </citation>
    <scope>NUCLEOTIDE SEQUENCE [LARGE SCALE GENOMIC DNA]</scope>
    <source>
        <strain evidence="6">UBA10707</strain>
    </source>
</reference>
<dbReference type="SUPFAM" id="SSF69593">
    <property type="entry name" value="Glycerol-3-phosphate (1)-acyltransferase"/>
    <property type="match status" value="1"/>
</dbReference>
<keyword evidence="2 6" id="KW-0808">Transferase</keyword>
<dbReference type="AlphaFoldDB" id="A0A356LL78"/>
<evidence type="ECO:0000313" key="7">
    <source>
        <dbReference type="Proteomes" id="UP000264036"/>
    </source>
</evidence>
<dbReference type="GO" id="GO:0006654">
    <property type="term" value="P:phosphatidic acid biosynthetic process"/>
    <property type="evidence" value="ECO:0007669"/>
    <property type="project" value="TreeGrafter"/>
</dbReference>
<dbReference type="CDD" id="cd07989">
    <property type="entry name" value="LPLAT_AGPAT-like"/>
    <property type="match status" value="1"/>
</dbReference>
<keyword evidence="4" id="KW-1133">Transmembrane helix</keyword>
<organism evidence="6 7">
    <name type="scientific">Advenella kashmirensis</name>
    <dbReference type="NCBI Taxonomy" id="310575"/>
    <lineage>
        <taxon>Bacteria</taxon>
        <taxon>Pseudomonadati</taxon>
        <taxon>Pseudomonadota</taxon>
        <taxon>Betaproteobacteria</taxon>
        <taxon>Burkholderiales</taxon>
        <taxon>Alcaligenaceae</taxon>
    </lineage>
</organism>
<evidence type="ECO:0000256" key="1">
    <source>
        <dbReference type="ARBA" id="ARBA00005189"/>
    </source>
</evidence>
<protein>
    <submittedName>
        <fullName evidence="6">1-acyl-sn-glycerol-3-phosphate acyltransferase</fullName>
    </submittedName>
</protein>
<feature type="domain" description="Phospholipid/glycerol acyltransferase" evidence="5">
    <location>
        <begin position="71"/>
        <end position="186"/>
    </location>
</feature>
<feature type="transmembrane region" description="Helical" evidence="4">
    <location>
        <begin position="6"/>
        <end position="28"/>
    </location>
</feature>
<comment type="pathway">
    <text evidence="1">Lipid metabolism.</text>
</comment>
<gene>
    <name evidence="6" type="ORF">DD666_20540</name>
</gene>
<dbReference type="InterPro" id="IPR002123">
    <property type="entry name" value="Plipid/glycerol_acylTrfase"/>
</dbReference>
<dbReference type="Pfam" id="PF01553">
    <property type="entry name" value="Acyltransferase"/>
    <property type="match status" value="1"/>
</dbReference>
<keyword evidence="4" id="KW-0472">Membrane</keyword>
<dbReference type="SMART" id="SM00563">
    <property type="entry name" value="PlsC"/>
    <property type="match status" value="1"/>
</dbReference>
<comment type="caution">
    <text evidence="6">The sequence shown here is derived from an EMBL/GenBank/DDBJ whole genome shotgun (WGS) entry which is preliminary data.</text>
</comment>
<evidence type="ECO:0000259" key="5">
    <source>
        <dbReference type="SMART" id="SM00563"/>
    </source>
</evidence>
<dbReference type="GO" id="GO:0003841">
    <property type="term" value="F:1-acylglycerol-3-phosphate O-acyltransferase activity"/>
    <property type="evidence" value="ECO:0007669"/>
    <property type="project" value="TreeGrafter"/>
</dbReference>
<name>A0A356LL78_9BURK</name>
<evidence type="ECO:0000256" key="2">
    <source>
        <dbReference type="ARBA" id="ARBA00022679"/>
    </source>
</evidence>